<keyword evidence="5" id="KW-0498">Mitosis</keyword>
<dbReference type="SUPFAM" id="SSF57850">
    <property type="entry name" value="RING/U-box"/>
    <property type="match status" value="1"/>
</dbReference>
<dbReference type="InterPro" id="IPR024991">
    <property type="entry name" value="RING-H2_APC11"/>
</dbReference>
<organism evidence="12 13">
    <name type="scientific">Eimeria acervulina</name>
    <name type="common">Coccidian parasite</name>
    <dbReference type="NCBI Taxonomy" id="5801"/>
    <lineage>
        <taxon>Eukaryota</taxon>
        <taxon>Sar</taxon>
        <taxon>Alveolata</taxon>
        <taxon>Apicomplexa</taxon>
        <taxon>Conoidasida</taxon>
        <taxon>Coccidia</taxon>
        <taxon>Eucoccidiorida</taxon>
        <taxon>Eimeriorina</taxon>
        <taxon>Eimeriidae</taxon>
        <taxon>Eimeria</taxon>
    </lineage>
</organism>
<feature type="compositionally biased region" description="Acidic residues" evidence="10">
    <location>
        <begin position="138"/>
        <end position="148"/>
    </location>
</feature>
<dbReference type="GO" id="GO:0031145">
    <property type="term" value="P:anaphase-promoting complex-dependent catabolic process"/>
    <property type="evidence" value="ECO:0007669"/>
    <property type="project" value="InterPro"/>
</dbReference>
<evidence type="ECO:0000256" key="1">
    <source>
        <dbReference type="ARBA" id="ARBA00013928"/>
    </source>
</evidence>
<keyword evidence="7" id="KW-0862">Zinc</keyword>
<dbReference type="GO" id="GO:0005680">
    <property type="term" value="C:anaphase-promoting complex"/>
    <property type="evidence" value="ECO:0007669"/>
    <property type="project" value="InterPro"/>
</dbReference>
<name>U6GHR7_EIMAC</name>
<dbReference type="InterPro" id="IPR051031">
    <property type="entry name" value="RING-box_E3_Ubiquitin_Ligase"/>
</dbReference>
<evidence type="ECO:0000256" key="7">
    <source>
        <dbReference type="ARBA" id="ARBA00022833"/>
    </source>
</evidence>
<keyword evidence="6" id="KW-0833">Ubl conjugation pathway</keyword>
<dbReference type="GO" id="GO:0008270">
    <property type="term" value="F:zinc ion binding"/>
    <property type="evidence" value="ECO:0007669"/>
    <property type="project" value="UniProtKB-KW"/>
</dbReference>
<keyword evidence="13" id="KW-1185">Reference proteome</keyword>
<sequence>MKPAFQPPTIAISGVHTVGVIRWKGIPNDLHCVICENFFEIPCPNCENPGENCPPAFGACGHIFHLHCIGAWLNREGIRNDEEGNCPMCRQVWRFAAGQAAAAAAAAAVADAGVAAAAAAADAADAGEEQTEFTSYNEQEDAAEEDIELQIHPS</sequence>
<evidence type="ECO:0000256" key="4">
    <source>
        <dbReference type="ARBA" id="ARBA00022771"/>
    </source>
</evidence>
<keyword evidence="4 9" id="KW-0863">Zinc-finger</keyword>
<accession>U6GHR7</accession>
<dbReference type="AlphaFoldDB" id="U6GHR7"/>
<keyword evidence="2" id="KW-0132">Cell division</keyword>
<dbReference type="OrthoDB" id="1681166at2759"/>
<dbReference type="InterPro" id="IPR001841">
    <property type="entry name" value="Znf_RING"/>
</dbReference>
<dbReference type="RefSeq" id="XP_013250753.1">
    <property type="nucleotide sequence ID" value="XM_013395299.1"/>
</dbReference>
<dbReference type="VEuPathDB" id="ToxoDB:EAH_00040290"/>
<evidence type="ECO:0000256" key="8">
    <source>
        <dbReference type="ARBA" id="ARBA00023306"/>
    </source>
</evidence>
<dbReference type="GO" id="GO:0061630">
    <property type="term" value="F:ubiquitin protein ligase activity"/>
    <property type="evidence" value="ECO:0007669"/>
    <property type="project" value="InterPro"/>
</dbReference>
<reference evidence="12" key="2">
    <citation type="submission" date="2013-10" db="EMBL/GenBank/DDBJ databases">
        <authorList>
            <person name="Aslett M."/>
        </authorList>
    </citation>
    <scope>NUCLEOTIDE SEQUENCE</scope>
    <source>
        <strain evidence="12">Houghton</strain>
    </source>
</reference>
<gene>
    <name evidence="12" type="ORF">EAH_00040290</name>
</gene>
<dbReference type="InterPro" id="IPR013083">
    <property type="entry name" value="Znf_RING/FYVE/PHD"/>
</dbReference>
<evidence type="ECO:0000256" key="9">
    <source>
        <dbReference type="PROSITE-ProRule" id="PRU00175"/>
    </source>
</evidence>
<dbReference type="OMA" id="MTEPCID"/>
<evidence type="ECO:0000313" key="13">
    <source>
        <dbReference type="Proteomes" id="UP000018050"/>
    </source>
</evidence>
<evidence type="ECO:0000256" key="5">
    <source>
        <dbReference type="ARBA" id="ARBA00022776"/>
    </source>
</evidence>
<dbReference type="Proteomes" id="UP000018050">
    <property type="component" value="Unassembled WGS sequence"/>
</dbReference>
<dbReference type="GO" id="GO:0097602">
    <property type="term" value="F:cullin family protein binding"/>
    <property type="evidence" value="ECO:0007669"/>
    <property type="project" value="InterPro"/>
</dbReference>
<dbReference type="Gene3D" id="3.30.40.10">
    <property type="entry name" value="Zinc/RING finger domain, C3HC4 (zinc finger)"/>
    <property type="match status" value="1"/>
</dbReference>
<evidence type="ECO:0000256" key="6">
    <source>
        <dbReference type="ARBA" id="ARBA00022786"/>
    </source>
</evidence>
<feature type="domain" description="RING-type" evidence="11">
    <location>
        <begin position="43"/>
        <end position="90"/>
    </location>
</feature>
<dbReference type="GO" id="GO:0051301">
    <property type="term" value="P:cell division"/>
    <property type="evidence" value="ECO:0007669"/>
    <property type="project" value="UniProtKB-KW"/>
</dbReference>
<keyword evidence="8" id="KW-0131">Cell cycle</keyword>
<dbReference type="GeneID" id="25272099"/>
<feature type="region of interest" description="Disordered" evidence="10">
    <location>
        <begin position="123"/>
        <end position="154"/>
    </location>
</feature>
<dbReference type="PROSITE" id="PS50089">
    <property type="entry name" value="ZF_RING_2"/>
    <property type="match status" value="1"/>
</dbReference>
<evidence type="ECO:0000256" key="3">
    <source>
        <dbReference type="ARBA" id="ARBA00022723"/>
    </source>
</evidence>
<evidence type="ECO:0000313" key="12">
    <source>
        <dbReference type="EMBL" id="CDI79092.1"/>
    </source>
</evidence>
<dbReference type="PANTHER" id="PTHR11210">
    <property type="entry name" value="RING BOX"/>
    <property type="match status" value="1"/>
</dbReference>
<dbReference type="Pfam" id="PF12861">
    <property type="entry name" value="zf-ANAPC11"/>
    <property type="match status" value="1"/>
</dbReference>
<evidence type="ECO:0000256" key="2">
    <source>
        <dbReference type="ARBA" id="ARBA00022618"/>
    </source>
</evidence>
<proteinExistence type="predicted"/>
<dbReference type="EMBL" id="HG670972">
    <property type="protein sequence ID" value="CDI79092.1"/>
    <property type="molecule type" value="Genomic_DNA"/>
</dbReference>
<evidence type="ECO:0000259" key="11">
    <source>
        <dbReference type="PROSITE" id="PS50089"/>
    </source>
</evidence>
<keyword evidence="3" id="KW-0479">Metal-binding</keyword>
<protein>
    <recommendedName>
        <fullName evidence="1">Anaphase-promoting complex subunit 11</fullName>
    </recommendedName>
</protein>
<reference evidence="12" key="1">
    <citation type="submission" date="2013-10" db="EMBL/GenBank/DDBJ databases">
        <title>Genomic analysis of the causative agents of coccidiosis in chickens.</title>
        <authorList>
            <person name="Reid A.J."/>
            <person name="Blake D."/>
            <person name="Billington K."/>
            <person name="Browne H."/>
            <person name="Dunn M."/>
            <person name="Hung S."/>
            <person name="Kawahara F."/>
            <person name="Miranda-Saavedra D."/>
            <person name="Mourier T."/>
            <person name="Nagra H."/>
            <person name="Otto T.D."/>
            <person name="Rawlings N."/>
            <person name="Sanchez A."/>
            <person name="Sanders M."/>
            <person name="Subramaniam C."/>
            <person name="Tay Y."/>
            <person name="Dear P."/>
            <person name="Doerig C."/>
            <person name="Gruber A."/>
            <person name="Parkinson J."/>
            <person name="Shirley M."/>
            <person name="Wan K.L."/>
            <person name="Berriman M."/>
            <person name="Tomley F."/>
            <person name="Pain A."/>
        </authorList>
    </citation>
    <scope>NUCLEOTIDE SEQUENCE</scope>
    <source>
        <strain evidence="12">Houghton</strain>
    </source>
</reference>
<evidence type="ECO:0000256" key="10">
    <source>
        <dbReference type="SAM" id="MobiDB-lite"/>
    </source>
</evidence>